<dbReference type="RefSeq" id="WP_092841445.1">
    <property type="nucleotide sequence ID" value="NZ_FOVP01000021.1"/>
</dbReference>
<sequence length="155" mass="17707">MTKSAFFLRDPESEMTYKMPLSSSMAIYRGEVGYAELSGKIMQAVTALIYDNGDIAWQNGSLWRFDSDGLVDQEYVRATADAVIEKAFDADPYDPAKDAEWKMRLRRADVNRDMMIQPENSELRARLENYLSNGTKHPHIKTARGLTKVFLEDQT</sequence>
<accession>A0A1I5FNQ5</accession>
<protein>
    <submittedName>
        <fullName evidence="1">Uncharacterized protein</fullName>
    </submittedName>
</protein>
<dbReference type="AlphaFoldDB" id="A0A1I5FNQ5"/>
<keyword evidence="2" id="KW-1185">Reference proteome</keyword>
<organism evidence="1 2">
    <name type="scientific">Roseovarius lutimaris</name>
    <dbReference type="NCBI Taxonomy" id="1005928"/>
    <lineage>
        <taxon>Bacteria</taxon>
        <taxon>Pseudomonadati</taxon>
        <taxon>Pseudomonadota</taxon>
        <taxon>Alphaproteobacteria</taxon>
        <taxon>Rhodobacterales</taxon>
        <taxon>Roseobacteraceae</taxon>
        <taxon>Roseovarius</taxon>
    </lineage>
</organism>
<name>A0A1I5FNQ5_9RHOB</name>
<dbReference type="STRING" id="1005928.SAMN04487859_1217"/>
<evidence type="ECO:0000313" key="2">
    <source>
        <dbReference type="Proteomes" id="UP000198599"/>
    </source>
</evidence>
<evidence type="ECO:0000313" key="1">
    <source>
        <dbReference type="EMBL" id="SFO25395.1"/>
    </source>
</evidence>
<reference evidence="2" key="1">
    <citation type="submission" date="2016-10" db="EMBL/GenBank/DDBJ databases">
        <authorList>
            <person name="Varghese N."/>
            <person name="Submissions S."/>
        </authorList>
    </citation>
    <scope>NUCLEOTIDE SEQUENCE [LARGE SCALE GENOMIC DNA]</scope>
    <source>
        <strain evidence="2">DSM 28463</strain>
    </source>
</reference>
<proteinExistence type="predicted"/>
<dbReference type="Proteomes" id="UP000198599">
    <property type="component" value="Unassembled WGS sequence"/>
</dbReference>
<gene>
    <name evidence="1" type="ORF">SAMN04487859_1217</name>
</gene>
<dbReference type="EMBL" id="FOVP01000021">
    <property type="protein sequence ID" value="SFO25395.1"/>
    <property type="molecule type" value="Genomic_DNA"/>
</dbReference>